<reference evidence="1 2" key="1">
    <citation type="journal article" date="2015" name="Int. J. Syst. Evol. Microbiol.">
        <title>Amycolatopsis rhabdoformis sp. nov., an actinomycete isolated from a tropical forest soil.</title>
        <authorList>
            <person name="Souza W.R."/>
            <person name="Silva R.E."/>
            <person name="Goodfellow M."/>
            <person name="Busarakam K."/>
            <person name="Figueiro F.S."/>
            <person name="Ferreira D."/>
            <person name="Rodrigues-Filho E."/>
            <person name="Moraes L.A.B."/>
            <person name="Zucchi T.D."/>
        </authorList>
    </citation>
    <scope>NUCLEOTIDE SEQUENCE [LARGE SCALE GENOMIC DNA]</scope>
    <source>
        <strain evidence="1 2">NCIMB 14900</strain>
    </source>
</reference>
<dbReference type="Proteomes" id="UP001330812">
    <property type="component" value="Chromosome"/>
</dbReference>
<evidence type="ECO:0000313" key="2">
    <source>
        <dbReference type="Proteomes" id="UP001330812"/>
    </source>
</evidence>
<proteinExistence type="predicted"/>
<evidence type="ECO:0000313" key="1">
    <source>
        <dbReference type="EMBL" id="WSE26144.1"/>
    </source>
</evidence>
<gene>
    <name evidence="1" type="ORF">VSH64_25040</name>
</gene>
<name>A0ABZ1HUW5_9PSEU</name>
<organism evidence="1 2">
    <name type="scientific">Amycolatopsis rhabdoformis</name>
    <dbReference type="NCBI Taxonomy" id="1448059"/>
    <lineage>
        <taxon>Bacteria</taxon>
        <taxon>Bacillati</taxon>
        <taxon>Actinomycetota</taxon>
        <taxon>Actinomycetes</taxon>
        <taxon>Pseudonocardiales</taxon>
        <taxon>Pseudonocardiaceae</taxon>
        <taxon>Amycolatopsis</taxon>
    </lineage>
</organism>
<keyword evidence="2" id="KW-1185">Reference proteome</keyword>
<protein>
    <submittedName>
        <fullName evidence="1">Uncharacterized protein</fullName>
    </submittedName>
</protein>
<dbReference type="RefSeq" id="WP_326565112.1">
    <property type="nucleotide sequence ID" value="NZ_CP142149.1"/>
</dbReference>
<accession>A0ABZ1HUW5</accession>
<dbReference type="EMBL" id="CP142149">
    <property type="protein sequence ID" value="WSE26144.1"/>
    <property type="molecule type" value="Genomic_DNA"/>
</dbReference>
<sequence length="85" mass="9311">MTTQHEDAVREQLAAIDRKSVLVNQLDGFYYGITYGHANDPTYVSEAEFVDACTDAGAHTYQQYGQIYTRLVAAKRGAGHIGGTL</sequence>